<dbReference type="EMBL" id="QGDI01000003">
    <property type="protein sequence ID" value="PWJ13942.1"/>
    <property type="molecule type" value="Genomic_DNA"/>
</dbReference>
<name>A0A315YPK0_RUMFL</name>
<evidence type="ECO:0000313" key="2">
    <source>
        <dbReference type="Proteomes" id="UP000245720"/>
    </source>
</evidence>
<comment type="caution">
    <text evidence="1">The sequence shown here is derived from an EMBL/GenBank/DDBJ whole genome shotgun (WGS) entry which is preliminary data.</text>
</comment>
<evidence type="ECO:0000313" key="1">
    <source>
        <dbReference type="EMBL" id="PWJ13942.1"/>
    </source>
</evidence>
<dbReference type="RefSeq" id="WP_181380238.1">
    <property type="nucleotide sequence ID" value="NZ_QGDI01000003.1"/>
</dbReference>
<accession>A0A315YPK0</accession>
<protein>
    <submittedName>
        <fullName evidence="1">Uncharacterized protein</fullName>
    </submittedName>
</protein>
<sequence>MIIVIAAIIIALACYLMGFCIGKRYAEEQFRAMRGELETEEQDDGI</sequence>
<dbReference type="AlphaFoldDB" id="A0A315YPK0"/>
<dbReference type="Proteomes" id="UP000245720">
    <property type="component" value="Unassembled WGS sequence"/>
</dbReference>
<gene>
    <name evidence="1" type="ORF">IE37_00872</name>
</gene>
<reference evidence="1 2" key="1">
    <citation type="submission" date="2018-05" db="EMBL/GenBank/DDBJ databases">
        <title>The Hungate 1000. A catalogue of reference genomes from the rumen microbiome.</title>
        <authorList>
            <person name="Kelly W."/>
        </authorList>
    </citation>
    <scope>NUCLEOTIDE SEQUENCE [LARGE SCALE GENOMIC DNA]</scope>
    <source>
        <strain evidence="1 2">SAb67</strain>
    </source>
</reference>
<organism evidence="1 2">
    <name type="scientific">Ruminococcus flavefaciens</name>
    <dbReference type="NCBI Taxonomy" id="1265"/>
    <lineage>
        <taxon>Bacteria</taxon>
        <taxon>Bacillati</taxon>
        <taxon>Bacillota</taxon>
        <taxon>Clostridia</taxon>
        <taxon>Eubacteriales</taxon>
        <taxon>Oscillospiraceae</taxon>
        <taxon>Ruminococcus</taxon>
    </lineage>
</organism>
<proteinExistence type="predicted"/>